<evidence type="ECO:0000313" key="4">
    <source>
        <dbReference type="EMBL" id="TCK20128.1"/>
    </source>
</evidence>
<dbReference type="Pfam" id="PF02597">
    <property type="entry name" value="ThiS"/>
    <property type="match status" value="1"/>
</dbReference>
<evidence type="ECO:0000256" key="2">
    <source>
        <dbReference type="ARBA" id="ARBA00024200"/>
    </source>
</evidence>
<dbReference type="CDD" id="cd17040">
    <property type="entry name" value="Ubl_MoaD_like"/>
    <property type="match status" value="1"/>
</dbReference>
<gene>
    <name evidence="4" type="ORF">EV378_4077</name>
</gene>
<proteinExistence type="inferred from homology"/>
<evidence type="ECO:0000256" key="1">
    <source>
        <dbReference type="ARBA" id="ARBA00022741"/>
    </source>
</evidence>
<organism evidence="4 5">
    <name type="scientific">Pseudonocardia endophytica</name>
    <dbReference type="NCBI Taxonomy" id="401976"/>
    <lineage>
        <taxon>Bacteria</taxon>
        <taxon>Bacillati</taxon>
        <taxon>Actinomycetota</taxon>
        <taxon>Actinomycetes</taxon>
        <taxon>Pseudonocardiales</taxon>
        <taxon>Pseudonocardiaceae</taxon>
        <taxon>Pseudonocardia</taxon>
    </lineage>
</organism>
<dbReference type="RefSeq" id="WP_132428655.1">
    <property type="nucleotide sequence ID" value="NZ_SMFZ01000002.1"/>
</dbReference>
<name>A0A4R1HET4_PSEEN</name>
<protein>
    <recommendedName>
        <fullName evidence="3">Molybdopterin synthase sulfur carrier subunit</fullName>
    </recommendedName>
</protein>
<sequence>MTTSIGIGTRTVTVRYFAAAKAAAGTSEETVELPTESTLDDVLGALRAGHGPELTLVLQRCSFLVDEVAARRQDLPLGEASTVDVLPPFAGG</sequence>
<dbReference type="InterPro" id="IPR016155">
    <property type="entry name" value="Mopterin_synth/thiamin_S_b"/>
</dbReference>
<dbReference type="EMBL" id="SMFZ01000002">
    <property type="protein sequence ID" value="TCK20128.1"/>
    <property type="molecule type" value="Genomic_DNA"/>
</dbReference>
<dbReference type="InterPro" id="IPR044672">
    <property type="entry name" value="MOCS2A"/>
</dbReference>
<dbReference type="GO" id="GO:0000166">
    <property type="term" value="F:nucleotide binding"/>
    <property type="evidence" value="ECO:0007669"/>
    <property type="project" value="UniProtKB-KW"/>
</dbReference>
<dbReference type="GO" id="GO:1990133">
    <property type="term" value="C:molybdopterin adenylyltransferase complex"/>
    <property type="evidence" value="ECO:0007669"/>
    <property type="project" value="TreeGrafter"/>
</dbReference>
<dbReference type="OrthoDB" id="4331766at2"/>
<evidence type="ECO:0000313" key="5">
    <source>
        <dbReference type="Proteomes" id="UP000295560"/>
    </source>
</evidence>
<comment type="similarity">
    <text evidence="2">Belongs to the MoaD family.</text>
</comment>
<dbReference type="PANTHER" id="PTHR33359">
    <property type="entry name" value="MOLYBDOPTERIN SYNTHASE SULFUR CARRIER SUBUNIT"/>
    <property type="match status" value="1"/>
</dbReference>
<dbReference type="InterPro" id="IPR012675">
    <property type="entry name" value="Beta-grasp_dom_sf"/>
</dbReference>
<comment type="caution">
    <text evidence="4">The sequence shown here is derived from an EMBL/GenBank/DDBJ whole genome shotgun (WGS) entry which is preliminary data.</text>
</comment>
<dbReference type="Proteomes" id="UP000295560">
    <property type="component" value="Unassembled WGS sequence"/>
</dbReference>
<reference evidence="4 5" key="1">
    <citation type="submission" date="2019-03" db="EMBL/GenBank/DDBJ databases">
        <title>Sequencing the genomes of 1000 actinobacteria strains.</title>
        <authorList>
            <person name="Klenk H.-P."/>
        </authorList>
    </citation>
    <scope>NUCLEOTIDE SEQUENCE [LARGE SCALE GENOMIC DNA]</scope>
    <source>
        <strain evidence="4 5">DSM 44969</strain>
    </source>
</reference>
<dbReference type="InterPro" id="IPR003749">
    <property type="entry name" value="ThiS/MoaD-like"/>
</dbReference>
<evidence type="ECO:0000256" key="3">
    <source>
        <dbReference type="ARBA" id="ARBA00024247"/>
    </source>
</evidence>
<keyword evidence="5" id="KW-1185">Reference proteome</keyword>
<dbReference type="AlphaFoldDB" id="A0A4R1HET4"/>
<dbReference type="Gene3D" id="3.10.20.30">
    <property type="match status" value="1"/>
</dbReference>
<dbReference type="PANTHER" id="PTHR33359:SF1">
    <property type="entry name" value="MOLYBDOPTERIN SYNTHASE SULFUR CARRIER SUBUNIT"/>
    <property type="match status" value="1"/>
</dbReference>
<accession>A0A4R1HET4</accession>
<dbReference type="SUPFAM" id="SSF54285">
    <property type="entry name" value="MoaD/ThiS"/>
    <property type="match status" value="1"/>
</dbReference>
<dbReference type="GO" id="GO:0006777">
    <property type="term" value="P:Mo-molybdopterin cofactor biosynthetic process"/>
    <property type="evidence" value="ECO:0007669"/>
    <property type="project" value="InterPro"/>
</dbReference>
<keyword evidence="1" id="KW-0547">Nucleotide-binding</keyword>